<evidence type="ECO:0000313" key="2">
    <source>
        <dbReference type="EMBL" id="OGZ73046.1"/>
    </source>
</evidence>
<name>A0A1G2IE77_9BACT</name>
<organism evidence="2 3">
    <name type="scientific">Candidatus Staskawiczbacteria bacterium RIFCSPLOWO2_01_FULL_38_12b</name>
    <dbReference type="NCBI Taxonomy" id="1802214"/>
    <lineage>
        <taxon>Bacteria</taxon>
        <taxon>Candidatus Staskawicziibacteriota</taxon>
    </lineage>
</organism>
<keyword evidence="1" id="KW-0812">Transmembrane</keyword>
<dbReference type="AlphaFoldDB" id="A0A1G2IE77"/>
<dbReference type="Proteomes" id="UP000176774">
    <property type="component" value="Unassembled WGS sequence"/>
</dbReference>
<protein>
    <submittedName>
        <fullName evidence="2">Uncharacterized protein</fullName>
    </submittedName>
</protein>
<evidence type="ECO:0000256" key="1">
    <source>
        <dbReference type="SAM" id="Phobius"/>
    </source>
</evidence>
<comment type="caution">
    <text evidence="2">The sequence shown here is derived from an EMBL/GenBank/DDBJ whole genome shotgun (WGS) entry which is preliminary data.</text>
</comment>
<accession>A0A1G2IE77</accession>
<keyword evidence="1" id="KW-0472">Membrane</keyword>
<reference evidence="2 3" key="1">
    <citation type="journal article" date="2016" name="Nat. Commun.">
        <title>Thousands of microbial genomes shed light on interconnected biogeochemical processes in an aquifer system.</title>
        <authorList>
            <person name="Anantharaman K."/>
            <person name="Brown C.T."/>
            <person name="Hug L.A."/>
            <person name="Sharon I."/>
            <person name="Castelle C.J."/>
            <person name="Probst A.J."/>
            <person name="Thomas B.C."/>
            <person name="Singh A."/>
            <person name="Wilkins M.J."/>
            <person name="Karaoz U."/>
            <person name="Brodie E.L."/>
            <person name="Williams K.H."/>
            <person name="Hubbard S.S."/>
            <person name="Banfield J.F."/>
        </authorList>
    </citation>
    <scope>NUCLEOTIDE SEQUENCE [LARGE SCALE GENOMIC DNA]</scope>
</reference>
<dbReference type="STRING" id="1802214.A2908_01825"/>
<feature type="transmembrane region" description="Helical" evidence="1">
    <location>
        <begin position="15"/>
        <end position="36"/>
    </location>
</feature>
<gene>
    <name evidence="2" type="ORF">A2908_01825</name>
</gene>
<dbReference type="EMBL" id="MHPA01000016">
    <property type="protein sequence ID" value="OGZ73046.1"/>
    <property type="molecule type" value="Genomic_DNA"/>
</dbReference>
<keyword evidence="1" id="KW-1133">Transmembrane helix</keyword>
<sequence length="134" mass="15508">MAIVFISPKKRQRMFFGIMMVSLFFIFIAISLVMFLPELINKNKNIPPDMSFDQPDVVINFKILDSEKVKALEPFTRLETEFDYIVQDQDDQQMSGTILAATNEDAQKLLEKSGYRVLMLKEVNLGRSEPFVSY</sequence>
<evidence type="ECO:0000313" key="3">
    <source>
        <dbReference type="Proteomes" id="UP000176774"/>
    </source>
</evidence>
<proteinExistence type="predicted"/>